<dbReference type="SUPFAM" id="SSF50685">
    <property type="entry name" value="Barwin-like endoglucanases"/>
    <property type="match status" value="1"/>
</dbReference>
<evidence type="ECO:0000256" key="2">
    <source>
        <dbReference type="ARBA" id="ARBA00023316"/>
    </source>
</evidence>
<dbReference type="PANTHER" id="PTHR34183">
    <property type="entry name" value="ENDOLYTIC PEPTIDOGLYCAN TRANSGLYCOSYLASE RLPA"/>
    <property type="match status" value="1"/>
</dbReference>
<dbReference type="eggNOG" id="COG0797">
    <property type="taxonomic scope" value="Bacteria"/>
</dbReference>
<keyword evidence="3" id="KW-1003">Cell membrane</keyword>
<evidence type="ECO:0000313" key="9">
    <source>
        <dbReference type="Proteomes" id="UP000010478"/>
    </source>
</evidence>
<evidence type="ECO:0000256" key="4">
    <source>
        <dbReference type="RuleBase" id="RU003495"/>
    </source>
</evidence>
<protein>
    <recommendedName>
        <fullName evidence="3">Probable endolytic peptidoglycan transglycosylase RlpA</fullName>
        <ecNumber evidence="3">4.2.2.-</ecNumber>
    </recommendedName>
</protein>
<dbReference type="GO" id="GO:0005886">
    <property type="term" value="C:plasma membrane"/>
    <property type="evidence" value="ECO:0007669"/>
    <property type="project" value="UniProtKB-SubCell"/>
</dbReference>
<feature type="chain" id="PRO_5009992179" description="Probable endolytic peptidoglycan transglycosylase RlpA" evidence="6">
    <location>
        <begin position="27"/>
        <end position="358"/>
    </location>
</feature>
<comment type="similarity">
    <text evidence="3 4">Belongs to the RlpA family.</text>
</comment>
<dbReference type="InterPro" id="IPR012997">
    <property type="entry name" value="RplA"/>
</dbReference>
<dbReference type="KEGG" id="oni:Osc7112_2236"/>
<dbReference type="PANTHER" id="PTHR34183:SF8">
    <property type="entry name" value="ENDOLYTIC PEPTIDOGLYCAN TRANSGLYCOSYLASE RLPA-RELATED"/>
    <property type="match status" value="1"/>
</dbReference>
<keyword evidence="2 3" id="KW-0961">Cell wall biogenesis/degradation</keyword>
<dbReference type="HOGENOM" id="CLU_042923_0_0_3"/>
<dbReference type="Pfam" id="PF03330">
    <property type="entry name" value="DPBB_1"/>
    <property type="match status" value="1"/>
</dbReference>
<keyword evidence="6" id="KW-0732">Signal</keyword>
<dbReference type="EMBL" id="CP003614">
    <property type="protein sequence ID" value="AFZ06693.1"/>
    <property type="molecule type" value="Genomic_DNA"/>
</dbReference>
<feature type="domain" description="RlpA-like protein double-psi beta-barrel" evidence="7">
    <location>
        <begin position="258"/>
        <end position="345"/>
    </location>
</feature>
<dbReference type="GO" id="GO:0000270">
    <property type="term" value="P:peptidoglycan metabolic process"/>
    <property type="evidence" value="ECO:0007669"/>
    <property type="project" value="UniProtKB-UniRule"/>
</dbReference>
<name>K9VF11_9CYAN</name>
<dbReference type="InterPro" id="IPR036908">
    <property type="entry name" value="RlpA-like_sf"/>
</dbReference>
<evidence type="ECO:0000259" key="7">
    <source>
        <dbReference type="Pfam" id="PF03330"/>
    </source>
</evidence>
<organism evidence="8 9">
    <name type="scientific">Phormidium nigroviride PCC 7112</name>
    <dbReference type="NCBI Taxonomy" id="179408"/>
    <lineage>
        <taxon>Bacteria</taxon>
        <taxon>Bacillati</taxon>
        <taxon>Cyanobacteriota</taxon>
        <taxon>Cyanophyceae</taxon>
        <taxon>Oscillatoriophycideae</taxon>
        <taxon>Oscillatoriales</taxon>
        <taxon>Oscillatoriaceae</taxon>
        <taxon>Phormidium</taxon>
    </lineage>
</organism>
<dbReference type="HAMAP" id="MF_02071">
    <property type="entry name" value="RlpA"/>
    <property type="match status" value="1"/>
</dbReference>
<dbReference type="GO" id="GO:0008932">
    <property type="term" value="F:lytic endotransglycosylase activity"/>
    <property type="evidence" value="ECO:0007669"/>
    <property type="project" value="UniProtKB-UniRule"/>
</dbReference>
<keyword evidence="3 8" id="KW-0449">Lipoprotein</keyword>
<keyword evidence="1 3" id="KW-0456">Lyase</keyword>
<dbReference type="OrthoDB" id="9779128at2"/>
<evidence type="ECO:0000256" key="6">
    <source>
        <dbReference type="SAM" id="SignalP"/>
    </source>
</evidence>
<dbReference type="GO" id="GO:0071555">
    <property type="term" value="P:cell wall organization"/>
    <property type="evidence" value="ECO:0007669"/>
    <property type="project" value="UniProtKB-KW"/>
</dbReference>
<keyword evidence="3" id="KW-0564">Palmitate</keyword>
<proteinExistence type="inferred from homology"/>
<gene>
    <name evidence="3" type="primary">rlpA</name>
    <name evidence="8" type="ORF">Osc7112_2236</name>
</gene>
<comment type="subcellular location">
    <subcellularLocation>
        <location evidence="3">Cell membrane</location>
        <topology evidence="3">Lipid-anchor</topology>
    </subcellularLocation>
</comment>
<dbReference type="AlphaFoldDB" id="K9VF11"/>
<keyword evidence="9" id="KW-1185">Reference proteome</keyword>
<evidence type="ECO:0000256" key="1">
    <source>
        <dbReference type="ARBA" id="ARBA00023239"/>
    </source>
</evidence>
<dbReference type="InterPro" id="IPR009009">
    <property type="entry name" value="RlpA-like_DPBB"/>
</dbReference>
<dbReference type="Gene3D" id="2.40.40.10">
    <property type="entry name" value="RlpA-like domain"/>
    <property type="match status" value="1"/>
</dbReference>
<evidence type="ECO:0000256" key="3">
    <source>
        <dbReference type="HAMAP-Rule" id="MF_02071"/>
    </source>
</evidence>
<feature type="compositionally biased region" description="Polar residues" evidence="5">
    <location>
        <begin position="109"/>
        <end position="128"/>
    </location>
</feature>
<dbReference type="Proteomes" id="UP000010478">
    <property type="component" value="Chromosome"/>
</dbReference>
<dbReference type="PROSITE" id="PS51257">
    <property type="entry name" value="PROKAR_LIPOPROTEIN"/>
    <property type="match status" value="1"/>
</dbReference>
<feature type="region of interest" description="Disordered" evidence="5">
    <location>
        <begin position="109"/>
        <end position="154"/>
    </location>
</feature>
<sequence length="358" mass="38183" precursor="true">MKEKFVGGLLAVLLVPVVGTASSCHAQATGADNQNSQVSKQVIATQPSPQLNATRVEAQKVGQYQYQARAEIARDSIAKIQPHDLGGRQAATVYVRNIPVITFLNANPETNTPLGETGNSQAGASSPSKVAGARENPKVGNIASNSSNPEPDPVWRASSLAARLNQLARNNIDPNSITVKWEKGDRYIIQANGEDLVNINAETILPDTTSDFSRDALQATNRLRRLLGNAPPLEEVAGKPQPESPVLSLGPVQVRLSGWASWYGPGFDGNLSASGERFNQNDLTAAHRHLPFGTRVMVRNLDNGRSVVVRINDRGPYVGDRLIDLSAGAANVLGMIGSGVARVEIEVIEPPQQTTGGR</sequence>
<dbReference type="NCBIfam" id="TIGR00413">
    <property type="entry name" value="rlpA"/>
    <property type="match status" value="1"/>
</dbReference>
<accession>K9VF11</accession>
<keyword evidence="3" id="KW-0472">Membrane</keyword>
<dbReference type="EC" id="4.2.2.-" evidence="3"/>
<feature type="signal peptide" evidence="6">
    <location>
        <begin position="1"/>
        <end position="26"/>
    </location>
</feature>
<dbReference type="CDD" id="cd22268">
    <property type="entry name" value="DPBB_RlpA-like"/>
    <property type="match status" value="1"/>
</dbReference>
<evidence type="ECO:0000256" key="5">
    <source>
        <dbReference type="SAM" id="MobiDB-lite"/>
    </source>
</evidence>
<comment type="function">
    <text evidence="3">Lytic transglycosylase with a strong preference for naked glycan strands that lack stem peptides.</text>
</comment>
<dbReference type="STRING" id="179408.Osc7112_2236"/>
<dbReference type="PATRIC" id="fig|179408.3.peg.2730"/>
<dbReference type="InterPro" id="IPR034718">
    <property type="entry name" value="RlpA"/>
</dbReference>
<reference evidence="8 9" key="1">
    <citation type="submission" date="2012-05" db="EMBL/GenBank/DDBJ databases">
        <title>Finished chromosome of genome of Oscillatoria sp. PCC 7112.</title>
        <authorList>
            <consortium name="US DOE Joint Genome Institute"/>
            <person name="Gugger M."/>
            <person name="Coursin T."/>
            <person name="Rippka R."/>
            <person name="Tandeau De Marsac N."/>
            <person name="Huntemann M."/>
            <person name="Wei C.-L."/>
            <person name="Han J."/>
            <person name="Detter J.C."/>
            <person name="Han C."/>
            <person name="Tapia R."/>
            <person name="Davenport K."/>
            <person name="Daligault H."/>
            <person name="Erkkila T."/>
            <person name="Gu W."/>
            <person name="Munk A.C.C."/>
            <person name="Teshima H."/>
            <person name="Xu Y."/>
            <person name="Chain P."/>
            <person name="Chen A."/>
            <person name="Krypides N."/>
            <person name="Mavromatis K."/>
            <person name="Markowitz V."/>
            <person name="Szeto E."/>
            <person name="Ivanova N."/>
            <person name="Mikhailova N."/>
            <person name="Ovchinnikova G."/>
            <person name="Pagani I."/>
            <person name="Pati A."/>
            <person name="Goodwin L."/>
            <person name="Peters L."/>
            <person name="Pitluck S."/>
            <person name="Woyke T."/>
            <person name="Kerfeld C."/>
        </authorList>
    </citation>
    <scope>NUCLEOTIDE SEQUENCE [LARGE SCALE GENOMIC DNA]</scope>
    <source>
        <strain evidence="8 9">PCC 7112</strain>
    </source>
</reference>
<evidence type="ECO:0000313" key="8">
    <source>
        <dbReference type="EMBL" id="AFZ06693.1"/>
    </source>
</evidence>
<dbReference type="RefSeq" id="WP_015175995.1">
    <property type="nucleotide sequence ID" value="NC_019729.1"/>
</dbReference>